<feature type="signal peptide" evidence="1">
    <location>
        <begin position="1"/>
        <end position="29"/>
    </location>
</feature>
<comment type="caution">
    <text evidence="2">The sequence shown here is derived from an EMBL/GenBank/DDBJ whole genome shotgun (WGS) entry which is preliminary data.</text>
</comment>
<evidence type="ECO:0000313" key="3">
    <source>
        <dbReference type="Proteomes" id="UP001153069"/>
    </source>
</evidence>
<name>A0A9N8EY44_9STRA</name>
<proteinExistence type="predicted"/>
<organism evidence="2 3">
    <name type="scientific">Seminavis robusta</name>
    <dbReference type="NCBI Taxonomy" id="568900"/>
    <lineage>
        <taxon>Eukaryota</taxon>
        <taxon>Sar</taxon>
        <taxon>Stramenopiles</taxon>
        <taxon>Ochrophyta</taxon>
        <taxon>Bacillariophyta</taxon>
        <taxon>Bacillariophyceae</taxon>
        <taxon>Bacillariophycidae</taxon>
        <taxon>Naviculales</taxon>
        <taxon>Naviculaceae</taxon>
        <taxon>Seminavis</taxon>
    </lineage>
</organism>
<dbReference type="OrthoDB" id="417670at2759"/>
<protein>
    <submittedName>
        <fullName evidence="2">Uncharacterized protein</fullName>
    </submittedName>
</protein>
<dbReference type="Proteomes" id="UP001153069">
    <property type="component" value="Unassembled WGS sequence"/>
</dbReference>
<evidence type="ECO:0000256" key="1">
    <source>
        <dbReference type="SAM" id="SignalP"/>
    </source>
</evidence>
<reference evidence="2" key="1">
    <citation type="submission" date="2020-06" db="EMBL/GenBank/DDBJ databases">
        <authorList>
            <consortium name="Plant Systems Biology data submission"/>
        </authorList>
    </citation>
    <scope>NUCLEOTIDE SEQUENCE</scope>
    <source>
        <strain evidence="2">D6</strain>
    </source>
</reference>
<dbReference type="EMBL" id="CAICTM010001948">
    <property type="protein sequence ID" value="CAB9527159.1"/>
    <property type="molecule type" value="Genomic_DNA"/>
</dbReference>
<gene>
    <name evidence="2" type="ORF">SEMRO_1950_G307350.1</name>
</gene>
<keyword evidence="1" id="KW-0732">Signal</keyword>
<sequence length="232" mass="25510">MIRSLTLFPAVAWLLGNNLLLSSRQEVSAFVATPYYGSRTHHRSQPFLLHAVKTDEEILEIVREGIAEADATAAWNECVTLLQDSGVVVIATTQQETEMILATALEWRGWARVSSAMARKFMKPKQPDPVKLQAALQWLKDGPLALSGDALGEAIQQSPAAYLIDPEAAYQEALQTAPAKYKDPDYFKAVLLQDPSVLECSYNCVDEGCGSECGNCWVSYEIKRGSSVPDPF</sequence>
<evidence type="ECO:0000313" key="2">
    <source>
        <dbReference type="EMBL" id="CAB9527159.1"/>
    </source>
</evidence>
<keyword evidence="3" id="KW-1185">Reference proteome</keyword>
<feature type="chain" id="PRO_5040322835" evidence="1">
    <location>
        <begin position="30"/>
        <end position="232"/>
    </location>
</feature>
<accession>A0A9N8EY44</accession>
<dbReference type="AlphaFoldDB" id="A0A9N8EY44"/>